<comment type="pathway">
    <text evidence="2">Amino-acid biosynthesis; L-histidine biosynthesis; L-histidine from 5-phospho-alpha-D-ribose 1-diphosphate: step 2/9.</text>
</comment>
<dbReference type="GO" id="GO:0005524">
    <property type="term" value="F:ATP binding"/>
    <property type="evidence" value="ECO:0007669"/>
    <property type="project" value="UniProtKB-KW"/>
</dbReference>
<dbReference type="NCBIfam" id="TIGR03188">
    <property type="entry name" value="histidine_hisI"/>
    <property type="match status" value="1"/>
</dbReference>
<dbReference type="EC" id="3.6.1.31" evidence="3"/>
<evidence type="ECO:0000313" key="10">
    <source>
        <dbReference type="EMBL" id="QGG96853.1"/>
    </source>
</evidence>
<evidence type="ECO:0000256" key="4">
    <source>
        <dbReference type="ARBA" id="ARBA00013336"/>
    </source>
</evidence>
<reference evidence="10 11" key="1">
    <citation type="submission" date="2019-11" db="EMBL/GenBank/DDBJ databases">
        <authorList>
            <person name="He Y."/>
        </authorList>
    </citation>
    <scope>NUCLEOTIDE SEQUENCE [LARGE SCALE GENOMIC DNA]</scope>
    <source>
        <strain evidence="10 11">SCSIO 58843</strain>
    </source>
</reference>
<evidence type="ECO:0000256" key="7">
    <source>
        <dbReference type="ARBA" id="ARBA00022801"/>
    </source>
</evidence>
<evidence type="ECO:0000313" key="11">
    <source>
        <dbReference type="Proteomes" id="UP000334019"/>
    </source>
</evidence>
<gene>
    <name evidence="10" type="primary">hisE</name>
    <name evidence="10" type="ORF">GH723_18085</name>
</gene>
<keyword evidence="9" id="KW-0368">Histidine biosynthesis</keyword>
<keyword evidence="8" id="KW-0067">ATP-binding</keyword>
<dbReference type="PANTHER" id="PTHR42945">
    <property type="entry name" value="HISTIDINE BIOSYNTHESIS BIFUNCTIONAL PROTEIN"/>
    <property type="match status" value="1"/>
</dbReference>
<dbReference type="InterPro" id="IPR008179">
    <property type="entry name" value="HisE"/>
</dbReference>
<evidence type="ECO:0000256" key="6">
    <source>
        <dbReference type="ARBA" id="ARBA00022741"/>
    </source>
</evidence>
<evidence type="ECO:0000256" key="2">
    <source>
        <dbReference type="ARBA" id="ARBA00005204"/>
    </source>
</evidence>
<dbReference type="Proteomes" id="UP000334019">
    <property type="component" value="Chromosome"/>
</dbReference>
<dbReference type="Pfam" id="PF01503">
    <property type="entry name" value="PRA-PH"/>
    <property type="match status" value="1"/>
</dbReference>
<dbReference type="KEGG" id="atq:GH723_18085"/>
<dbReference type="GO" id="GO:0000105">
    <property type="term" value="P:L-histidine biosynthetic process"/>
    <property type="evidence" value="ECO:0007669"/>
    <property type="project" value="UniProtKB-UniPathway"/>
</dbReference>
<name>A0A5Q2RLY2_9ACTN</name>
<dbReference type="AlphaFoldDB" id="A0A5Q2RLY2"/>
<accession>A0A5Q2RLY2</accession>
<evidence type="ECO:0000256" key="3">
    <source>
        <dbReference type="ARBA" id="ARBA00012414"/>
    </source>
</evidence>
<evidence type="ECO:0000256" key="9">
    <source>
        <dbReference type="ARBA" id="ARBA00023102"/>
    </source>
</evidence>
<dbReference type="GO" id="GO:0004636">
    <property type="term" value="F:phosphoribosyl-ATP diphosphatase activity"/>
    <property type="evidence" value="ECO:0007669"/>
    <property type="project" value="UniProtKB-EC"/>
</dbReference>
<organism evidence="10 11">
    <name type="scientific">Actinomarinicola tropica</name>
    <dbReference type="NCBI Taxonomy" id="2789776"/>
    <lineage>
        <taxon>Bacteria</taxon>
        <taxon>Bacillati</taxon>
        <taxon>Actinomycetota</taxon>
        <taxon>Acidimicrobiia</taxon>
        <taxon>Acidimicrobiales</taxon>
        <taxon>Iamiaceae</taxon>
        <taxon>Actinomarinicola</taxon>
    </lineage>
</organism>
<keyword evidence="11" id="KW-1185">Reference proteome</keyword>
<protein>
    <recommendedName>
        <fullName evidence="4">Phosphoribosyl-ATP pyrophosphatase</fullName>
        <ecNumber evidence="3">3.6.1.31</ecNumber>
    </recommendedName>
</protein>
<dbReference type="Gene3D" id="1.10.287.1080">
    <property type="entry name" value="MazG-like"/>
    <property type="match status" value="1"/>
</dbReference>
<proteinExistence type="predicted"/>
<evidence type="ECO:0000256" key="1">
    <source>
        <dbReference type="ARBA" id="ARBA00001460"/>
    </source>
</evidence>
<dbReference type="SUPFAM" id="SSF101386">
    <property type="entry name" value="all-alpha NTP pyrophosphatases"/>
    <property type="match status" value="1"/>
</dbReference>
<evidence type="ECO:0000256" key="5">
    <source>
        <dbReference type="ARBA" id="ARBA00022605"/>
    </source>
</evidence>
<sequence length="125" mass="14131">MSRVISMRSVMAAVHHNGGPPFRPTWPGHYRSGVPLHDLEAVLRSRRDDAPAGSYTAELLADPERTQRKIMEEAFEVCLELGRTDRSDERIAEEAADLVYHLMVGLVGADVPFDHVLRVLEERKR</sequence>
<evidence type="ECO:0000256" key="8">
    <source>
        <dbReference type="ARBA" id="ARBA00022840"/>
    </source>
</evidence>
<keyword evidence="7 10" id="KW-0378">Hydrolase</keyword>
<keyword evidence="6" id="KW-0547">Nucleotide-binding</keyword>
<dbReference type="UniPathway" id="UPA00031">
    <property type="reaction ID" value="UER00007"/>
</dbReference>
<comment type="catalytic activity">
    <reaction evidence="1">
        <text>1-(5-phospho-beta-D-ribosyl)-ATP + H2O = 1-(5-phospho-beta-D-ribosyl)-5'-AMP + diphosphate + H(+)</text>
        <dbReference type="Rhea" id="RHEA:22828"/>
        <dbReference type="ChEBI" id="CHEBI:15377"/>
        <dbReference type="ChEBI" id="CHEBI:15378"/>
        <dbReference type="ChEBI" id="CHEBI:33019"/>
        <dbReference type="ChEBI" id="CHEBI:59457"/>
        <dbReference type="ChEBI" id="CHEBI:73183"/>
        <dbReference type="EC" id="3.6.1.31"/>
    </reaction>
</comment>
<dbReference type="PANTHER" id="PTHR42945:SF1">
    <property type="entry name" value="HISTIDINE BIOSYNTHESIS BIFUNCTIONAL PROTEIN HIS7"/>
    <property type="match status" value="1"/>
</dbReference>
<dbReference type="EMBL" id="CP045851">
    <property type="protein sequence ID" value="QGG96853.1"/>
    <property type="molecule type" value="Genomic_DNA"/>
</dbReference>
<keyword evidence="5" id="KW-0028">Amino-acid biosynthesis</keyword>
<dbReference type="CDD" id="cd11534">
    <property type="entry name" value="NTP-PPase_HisIE_like"/>
    <property type="match status" value="1"/>
</dbReference>
<dbReference type="InterPro" id="IPR021130">
    <property type="entry name" value="PRib-ATP_PPHydrolase-like"/>
</dbReference>